<evidence type="ECO:0000313" key="2">
    <source>
        <dbReference type="EMBL" id="SBS75776.1"/>
    </source>
</evidence>
<feature type="compositionally biased region" description="Polar residues" evidence="1">
    <location>
        <begin position="65"/>
        <end position="75"/>
    </location>
</feature>
<evidence type="ECO:0008006" key="3">
    <source>
        <dbReference type="Google" id="ProtNLM"/>
    </source>
</evidence>
<feature type="compositionally biased region" description="Low complexity" evidence="1">
    <location>
        <begin position="35"/>
        <end position="58"/>
    </location>
</feature>
<gene>
    <name evidence="2" type="ORF">MHPYR_270047</name>
</gene>
<feature type="region of interest" description="Disordered" evidence="1">
    <location>
        <begin position="35"/>
        <end position="77"/>
    </location>
</feature>
<protein>
    <recommendedName>
        <fullName evidence="3">Peptidase C39-like domain-containing protein</fullName>
    </recommendedName>
</protein>
<evidence type="ECO:0000256" key="1">
    <source>
        <dbReference type="SAM" id="MobiDB-lite"/>
    </source>
</evidence>
<accession>A0A1Y5PAM5</accession>
<reference evidence="2" key="1">
    <citation type="submission" date="2016-03" db="EMBL/GenBank/DDBJ databases">
        <authorList>
            <person name="Ploux O."/>
        </authorList>
    </citation>
    <scope>NUCLEOTIDE SEQUENCE</scope>
    <source>
        <strain evidence="2">UC10</strain>
    </source>
</reference>
<proteinExistence type="predicted"/>
<name>A0A1Y5PAM5_9MYCO</name>
<organism evidence="2">
    <name type="scientific">uncultured Mycobacterium sp</name>
    <dbReference type="NCBI Taxonomy" id="171292"/>
    <lineage>
        <taxon>Bacteria</taxon>
        <taxon>Bacillati</taxon>
        <taxon>Actinomycetota</taxon>
        <taxon>Actinomycetes</taxon>
        <taxon>Mycobacteriales</taxon>
        <taxon>Mycobacteriaceae</taxon>
        <taxon>Mycobacterium</taxon>
        <taxon>environmental samples</taxon>
    </lineage>
</organism>
<dbReference type="AlphaFoldDB" id="A0A1Y5PAM5"/>
<sequence>MASARVVGQVGALAFAVGAGFFIASGVDGAVASAAPGDSGHSGVGSSAPSHSASSGAHRTGPSARVSSSQKTPAATPSLAAINAVPTSVSTSLASATATPKAPHLPTPVEVQQAVENGLTALRNNVEYALHIKPVPQKIYGKLTDSQYWSLQSGENCVLMATASVMGQLTGTKVTEATIVGQATSTQSVVDPSRKMYLGLATEDRVAIGDAEELLRLNGIDATTKDDYKKTQGLTAFRALEKELKAGKAVMVGVNAGAIWNATPGDPVPGALADAADHEVSVIAINATTRTVYINDSGLPNGAGLAVPLAVFMRAWQADSFETTSAVLAAAAITAIAA</sequence>
<dbReference type="EMBL" id="FLQS01000020">
    <property type="protein sequence ID" value="SBS75776.1"/>
    <property type="molecule type" value="Genomic_DNA"/>
</dbReference>